<proteinExistence type="predicted"/>
<accession>A0A3L6TVH7</accession>
<dbReference type="Proteomes" id="UP000275267">
    <property type="component" value="Unassembled WGS sequence"/>
</dbReference>
<organism evidence="2 3">
    <name type="scientific">Panicum miliaceum</name>
    <name type="common">Proso millet</name>
    <name type="synonym">Broomcorn millet</name>
    <dbReference type="NCBI Taxonomy" id="4540"/>
    <lineage>
        <taxon>Eukaryota</taxon>
        <taxon>Viridiplantae</taxon>
        <taxon>Streptophyta</taxon>
        <taxon>Embryophyta</taxon>
        <taxon>Tracheophyta</taxon>
        <taxon>Spermatophyta</taxon>
        <taxon>Magnoliopsida</taxon>
        <taxon>Liliopsida</taxon>
        <taxon>Poales</taxon>
        <taxon>Poaceae</taxon>
        <taxon>PACMAD clade</taxon>
        <taxon>Panicoideae</taxon>
        <taxon>Panicodae</taxon>
        <taxon>Paniceae</taxon>
        <taxon>Panicinae</taxon>
        <taxon>Panicum</taxon>
        <taxon>Panicum sect. Panicum</taxon>
    </lineage>
</organism>
<feature type="region of interest" description="Disordered" evidence="1">
    <location>
        <begin position="57"/>
        <end position="105"/>
    </location>
</feature>
<reference evidence="3" key="1">
    <citation type="journal article" date="2019" name="Nat. Commun.">
        <title>The genome of broomcorn millet.</title>
        <authorList>
            <person name="Zou C."/>
            <person name="Miki D."/>
            <person name="Li D."/>
            <person name="Tang Q."/>
            <person name="Xiao L."/>
            <person name="Rajput S."/>
            <person name="Deng P."/>
            <person name="Jia W."/>
            <person name="Huang R."/>
            <person name="Zhang M."/>
            <person name="Sun Y."/>
            <person name="Hu J."/>
            <person name="Fu X."/>
            <person name="Schnable P.S."/>
            <person name="Li F."/>
            <person name="Zhang H."/>
            <person name="Feng B."/>
            <person name="Zhu X."/>
            <person name="Liu R."/>
            <person name="Schnable J.C."/>
            <person name="Zhu J.-K."/>
            <person name="Zhang H."/>
        </authorList>
    </citation>
    <scope>NUCLEOTIDE SEQUENCE [LARGE SCALE GENOMIC DNA]</scope>
</reference>
<dbReference type="OrthoDB" id="696258at2759"/>
<dbReference type="EMBL" id="PQIB02000001">
    <property type="protein sequence ID" value="RLN43018.1"/>
    <property type="molecule type" value="Genomic_DNA"/>
</dbReference>
<evidence type="ECO:0000313" key="3">
    <source>
        <dbReference type="Proteomes" id="UP000275267"/>
    </source>
</evidence>
<comment type="caution">
    <text evidence="2">The sequence shown here is derived from an EMBL/GenBank/DDBJ whole genome shotgun (WGS) entry which is preliminary data.</text>
</comment>
<dbReference type="AlphaFoldDB" id="A0A3L6TVH7"/>
<name>A0A3L6TVH7_PANMI</name>
<evidence type="ECO:0000256" key="1">
    <source>
        <dbReference type="SAM" id="MobiDB-lite"/>
    </source>
</evidence>
<protein>
    <submittedName>
        <fullName evidence="2">Uncharacterized protein</fullName>
    </submittedName>
</protein>
<keyword evidence="3" id="KW-1185">Reference proteome</keyword>
<gene>
    <name evidence="2" type="ORF">C2845_PM01G20430</name>
</gene>
<sequence>MHGCFFRFGSPRRQALHGGGVTVVSRGDGGGVRAKVVVSGAELERIAAAVARKQRGGPAAAACRRRITAVPPPRSEPEEEEEAASAGVARGGGWRPALDGIPEDA</sequence>
<evidence type="ECO:0000313" key="2">
    <source>
        <dbReference type="EMBL" id="RLN43018.1"/>
    </source>
</evidence>